<evidence type="ECO:0000313" key="1">
    <source>
        <dbReference type="EMBL" id="KLE32007.1"/>
    </source>
</evidence>
<protein>
    <submittedName>
        <fullName evidence="1">Uncharacterized protein</fullName>
    </submittedName>
</protein>
<organism evidence="1 2">
    <name type="scientific">Aurantiacibacter gangjinensis</name>
    <dbReference type="NCBI Taxonomy" id="502682"/>
    <lineage>
        <taxon>Bacteria</taxon>
        <taxon>Pseudomonadati</taxon>
        <taxon>Pseudomonadota</taxon>
        <taxon>Alphaproteobacteria</taxon>
        <taxon>Sphingomonadales</taxon>
        <taxon>Erythrobacteraceae</taxon>
        <taxon>Aurantiacibacter</taxon>
    </lineage>
</organism>
<evidence type="ECO:0000313" key="2">
    <source>
        <dbReference type="Proteomes" id="UP000053070"/>
    </source>
</evidence>
<sequence>MSEELDWIGASARRAKGRRPEYFDDPAVDRLYSTVLALAAEVSALRERNDTLERLLEEKGVLKREAIETFVPDRQQAEERGEATRAYVNRVMRGFQQAVEAMEEDDPPIMDLVEKLSRE</sequence>
<gene>
    <name evidence="1" type="ORF">AAW01_11300</name>
</gene>
<dbReference type="RefSeq" id="WP_047007355.1">
    <property type="nucleotide sequence ID" value="NZ_CP018097.1"/>
</dbReference>
<keyword evidence="2" id="KW-1185">Reference proteome</keyword>
<proteinExistence type="predicted"/>
<comment type="caution">
    <text evidence="1">The sequence shown here is derived from an EMBL/GenBank/DDBJ whole genome shotgun (WGS) entry which is preliminary data.</text>
</comment>
<accession>A0A0G9MMT0</accession>
<dbReference type="AlphaFoldDB" id="A0A0G9MMT0"/>
<dbReference type="STRING" id="502682.BMF35_a1254"/>
<dbReference type="EMBL" id="LBHC01000002">
    <property type="protein sequence ID" value="KLE32007.1"/>
    <property type="molecule type" value="Genomic_DNA"/>
</dbReference>
<reference evidence="1 2" key="1">
    <citation type="submission" date="2015-04" db="EMBL/GenBank/DDBJ databases">
        <title>The draft genome sequence of Erythrobacr gangjinensis K7-2.</title>
        <authorList>
            <person name="Zhuang L."/>
            <person name="Liu Y."/>
            <person name="Shao Z."/>
        </authorList>
    </citation>
    <scope>NUCLEOTIDE SEQUENCE [LARGE SCALE GENOMIC DNA]</scope>
    <source>
        <strain evidence="1 2">K7-2</strain>
    </source>
</reference>
<dbReference type="KEGG" id="egn:BMF35_a1254"/>
<dbReference type="Proteomes" id="UP000053070">
    <property type="component" value="Unassembled WGS sequence"/>
</dbReference>
<name>A0A0G9MMT0_9SPHN</name>
<dbReference type="PATRIC" id="fig|502682.8.peg.2305"/>
<dbReference type="OrthoDB" id="467106at2"/>